<dbReference type="GO" id="GO:0031564">
    <property type="term" value="P:transcription antitermination"/>
    <property type="evidence" value="ECO:0007669"/>
    <property type="project" value="UniProtKB-KW"/>
</dbReference>
<evidence type="ECO:0000256" key="2">
    <source>
        <dbReference type="ARBA" id="ARBA00022814"/>
    </source>
</evidence>
<comment type="similarity">
    <text evidence="1 6">Belongs to the NusB family.</text>
</comment>
<keyword evidence="3 6" id="KW-0694">RNA-binding</keyword>
<dbReference type="GO" id="GO:0003723">
    <property type="term" value="F:RNA binding"/>
    <property type="evidence" value="ECO:0007669"/>
    <property type="project" value="UniProtKB-UniRule"/>
</dbReference>
<evidence type="ECO:0000259" key="7">
    <source>
        <dbReference type="Pfam" id="PF01029"/>
    </source>
</evidence>
<evidence type="ECO:0000256" key="3">
    <source>
        <dbReference type="ARBA" id="ARBA00022884"/>
    </source>
</evidence>
<name>A0AAT9G4F2_9ENTR</name>
<keyword evidence="4 6" id="KW-0805">Transcription regulation</keyword>
<dbReference type="InterPro" id="IPR006027">
    <property type="entry name" value="NusB_RsmB_TIM44"/>
</dbReference>
<dbReference type="PANTHER" id="PTHR11078">
    <property type="entry name" value="N UTILIZATION SUBSTANCE PROTEIN B-RELATED"/>
    <property type="match status" value="1"/>
</dbReference>
<reference evidence="8" key="2">
    <citation type="submission" date="2023-10" db="EMBL/GenBank/DDBJ databases">
        <authorList>
            <person name="Koga R."/>
            <person name="Fukatsu T."/>
        </authorList>
    </citation>
    <scope>NUCLEOTIDE SEQUENCE</scope>
    <source>
        <strain evidence="8">Kw-01</strain>
    </source>
</reference>
<dbReference type="HAMAP" id="MF_00073">
    <property type="entry name" value="NusB"/>
    <property type="match status" value="1"/>
</dbReference>
<organism evidence="8">
    <name type="scientific">Candidatus Aschnera chinzeii</name>
    <dbReference type="NCBI Taxonomy" id="1485666"/>
    <lineage>
        <taxon>Bacteria</taxon>
        <taxon>Pseudomonadati</taxon>
        <taxon>Pseudomonadota</taxon>
        <taxon>Gammaproteobacteria</taxon>
        <taxon>Enterobacterales</taxon>
        <taxon>Enterobacteriaceae</taxon>
        <taxon>Candidatus Aschnera</taxon>
    </lineage>
</organism>
<evidence type="ECO:0000256" key="4">
    <source>
        <dbReference type="ARBA" id="ARBA00023015"/>
    </source>
</evidence>
<keyword evidence="5 6" id="KW-0804">Transcription</keyword>
<comment type="function">
    <text evidence="6">Involved in transcription antitermination. Required for transcription of ribosomal RNA (rRNA) genes. Binds specifically to the boxA antiterminator sequence of the ribosomal RNA (rrn) operons.</text>
</comment>
<dbReference type="EMBL" id="AP028961">
    <property type="protein sequence ID" value="BET44602.1"/>
    <property type="molecule type" value="Genomic_DNA"/>
</dbReference>
<dbReference type="InterPro" id="IPR035926">
    <property type="entry name" value="NusB-like_sf"/>
</dbReference>
<dbReference type="AlphaFoldDB" id="A0AAT9G4F2"/>
<evidence type="ECO:0000256" key="5">
    <source>
        <dbReference type="ARBA" id="ARBA00023163"/>
    </source>
</evidence>
<keyword evidence="2 6" id="KW-0889">Transcription antitermination</keyword>
<dbReference type="Pfam" id="PF01029">
    <property type="entry name" value="NusB"/>
    <property type="match status" value="1"/>
</dbReference>
<dbReference type="Gene3D" id="1.10.940.10">
    <property type="entry name" value="NusB-like"/>
    <property type="match status" value="1"/>
</dbReference>
<dbReference type="InterPro" id="IPR011605">
    <property type="entry name" value="NusB_fam"/>
</dbReference>
<protein>
    <recommendedName>
        <fullName evidence="6">Transcription antitermination protein NusB</fullName>
    </recommendedName>
    <alternativeName>
        <fullName evidence="6">Antitermination factor NusB</fullName>
    </alternativeName>
</protein>
<accession>A0AAT9G4F2</accession>
<evidence type="ECO:0000256" key="1">
    <source>
        <dbReference type="ARBA" id="ARBA00005952"/>
    </source>
</evidence>
<dbReference type="NCBIfam" id="TIGR01951">
    <property type="entry name" value="nusB"/>
    <property type="match status" value="1"/>
</dbReference>
<dbReference type="GO" id="GO:0006353">
    <property type="term" value="P:DNA-templated transcription termination"/>
    <property type="evidence" value="ECO:0007669"/>
    <property type="project" value="UniProtKB-UniRule"/>
</dbReference>
<dbReference type="PANTHER" id="PTHR11078:SF3">
    <property type="entry name" value="ANTITERMINATION NUSB DOMAIN-CONTAINING PROTEIN"/>
    <property type="match status" value="1"/>
</dbReference>
<reference evidence="8" key="1">
    <citation type="journal article" date="2023" name="Front. Microbiol.">
        <title>Genome analysis of Candidatus Aschnera chinzeii, the bacterial endosymbiont of the blood-sucking bat fly Penicillidia jenynsii (Insecta: Diptera: Nycteribiidae).</title>
        <authorList>
            <person name="Koga R."/>
            <person name="Moriyama M."/>
            <person name="Nozaki T."/>
            <person name="Fukatsu T."/>
        </authorList>
    </citation>
    <scope>NUCLEOTIDE SEQUENCE</scope>
    <source>
        <strain evidence="8">Kw-01</strain>
    </source>
</reference>
<feature type="domain" description="NusB/RsmB/TIM44" evidence="7">
    <location>
        <begin position="9"/>
        <end position="132"/>
    </location>
</feature>
<dbReference type="SUPFAM" id="SSF48013">
    <property type="entry name" value="NusB-like"/>
    <property type="match status" value="1"/>
</dbReference>
<dbReference type="GO" id="GO:0005829">
    <property type="term" value="C:cytosol"/>
    <property type="evidence" value="ECO:0007669"/>
    <property type="project" value="TreeGrafter"/>
</dbReference>
<evidence type="ECO:0000313" key="8">
    <source>
        <dbReference type="EMBL" id="BET44602.1"/>
    </source>
</evidence>
<evidence type="ECO:0000256" key="6">
    <source>
        <dbReference type="HAMAP-Rule" id="MF_00073"/>
    </source>
</evidence>
<gene>
    <name evidence="6 8" type="primary">nusB</name>
    <name evidence="8" type="ORF">ACHINZ_2740</name>
</gene>
<proteinExistence type="inferred from homology"/>
<sequence length="134" mass="15521">MKLHIRRFSRILIIQALYSWQISGNNIIDIQLEFLSNHNKLNVDVSFFCENLVGIVNNVGDIDHKLSFYISRKINNLDQIEKAVLRLAVFELLYRDDIPYKVIINEAIELTKIFGSQDGYKFINGVLDSMIKSS</sequence>